<dbReference type="Pfam" id="PF00625">
    <property type="entry name" value="Guanylate_kin"/>
    <property type="match status" value="1"/>
</dbReference>
<comment type="similarity">
    <text evidence="2">Belongs to the guanylate kinase family.</text>
</comment>
<dbReference type="GO" id="GO:0005829">
    <property type="term" value="C:cytosol"/>
    <property type="evidence" value="ECO:0007669"/>
    <property type="project" value="TreeGrafter"/>
</dbReference>
<dbReference type="PANTHER" id="PTHR23117">
    <property type="entry name" value="GUANYLATE KINASE-RELATED"/>
    <property type="match status" value="1"/>
</dbReference>
<dbReference type="PROSITE" id="PS50052">
    <property type="entry name" value="GUANYLATE_KINASE_2"/>
    <property type="match status" value="1"/>
</dbReference>
<accession>A0A0R2IQ43</accession>
<dbReference type="InterPro" id="IPR027417">
    <property type="entry name" value="P-loop_NTPase"/>
</dbReference>
<evidence type="ECO:0000313" key="8">
    <source>
        <dbReference type="Proteomes" id="UP000051568"/>
    </source>
</evidence>
<reference evidence="7 8" key="1">
    <citation type="journal article" date="2015" name="Genome Announc.">
        <title>Expanding the biotechnology potential of lactobacilli through comparative genomics of 213 strains and associated genera.</title>
        <authorList>
            <person name="Sun Z."/>
            <person name="Harris H.M."/>
            <person name="McCann A."/>
            <person name="Guo C."/>
            <person name="Argimon S."/>
            <person name="Zhang W."/>
            <person name="Yang X."/>
            <person name="Jeffery I.B."/>
            <person name="Cooney J.C."/>
            <person name="Kagawa T.F."/>
            <person name="Liu W."/>
            <person name="Song Y."/>
            <person name="Salvetti E."/>
            <person name="Wrobel A."/>
            <person name="Rasinkangas P."/>
            <person name="Parkhill J."/>
            <person name="Rea M.C."/>
            <person name="O'Sullivan O."/>
            <person name="Ritari J."/>
            <person name="Douillard F.P."/>
            <person name="Paul Ross R."/>
            <person name="Yang R."/>
            <person name="Briner A.E."/>
            <person name="Felis G.E."/>
            <person name="de Vos W.M."/>
            <person name="Barrangou R."/>
            <person name="Klaenhammer T.R."/>
            <person name="Caufield P.W."/>
            <person name="Cui Y."/>
            <person name="Zhang H."/>
            <person name="O'Toole P.W."/>
        </authorList>
    </citation>
    <scope>NUCLEOTIDE SEQUENCE [LARGE SCALE GENOMIC DNA]</scope>
    <source>
        <strain evidence="7 8">DSM 17757</strain>
    </source>
</reference>
<gene>
    <name evidence="7" type="ORF">IV80_GL000816</name>
</gene>
<evidence type="ECO:0000259" key="6">
    <source>
        <dbReference type="PROSITE" id="PS50052"/>
    </source>
</evidence>
<evidence type="ECO:0000256" key="4">
    <source>
        <dbReference type="ARBA" id="ARBA00022777"/>
    </source>
</evidence>
<evidence type="ECO:0000256" key="2">
    <source>
        <dbReference type="ARBA" id="ARBA00005790"/>
    </source>
</evidence>
<dbReference type="InterPro" id="IPR008144">
    <property type="entry name" value="Guanylate_kin-like_dom"/>
</dbReference>
<evidence type="ECO:0000313" key="7">
    <source>
        <dbReference type="EMBL" id="KRN67280.1"/>
    </source>
</evidence>
<dbReference type="Proteomes" id="UP000051568">
    <property type="component" value="Unassembled WGS sequence"/>
</dbReference>
<organism evidence="7 8">
    <name type="scientific">Pediococcus cellicola</name>
    <dbReference type="NCBI Taxonomy" id="319652"/>
    <lineage>
        <taxon>Bacteria</taxon>
        <taxon>Bacillati</taxon>
        <taxon>Bacillota</taxon>
        <taxon>Bacilli</taxon>
        <taxon>Lactobacillales</taxon>
        <taxon>Lactobacillaceae</taxon>
        <taxon>Pediococcus</taxon>
    </lineage>
</organism>
<protein>
    <submittedName>
        <fullName evidence="7">Guanylate kinase</fullName>
    </submittedName>
</protein>
<proteinExistence type="inferred from homology"/>
<dbReference type="GO" id="GO:0004385">
    <property type="term" value="F:GMP kinase activity"/>
    <property type="evidence" value="ECO:0007669"/>
    <property type="project" value="UniProtKB-EC"/>
</dbReference>
<evidence type="ECO:0000256" key="5">
    <source>
        <dbReference type="ARBA" id="ARBA00048594"/>
    </source>
</evidence>
<dbReference type="SUPFAM" id="SSF52540">
    <property type="entry name" value="P-loop containing nucleoside triphosphate hydrolases"/>
    <property type="match status" value="1"/>
</dbReference>
<evidence type="ECO:0000256" key="1">
    <source>
        <dbReference type="ARBA" id="ARBA00003531"/>
    </source>
</evidence>
<evidence type="ECO:0000256" key="3">
    <source>
        <dbReference type="ARBA" id="ARBA00022679"/>
    </source>
</evidence>
<dbReference type="PATRIC" id="fig|319652.3.peg.825"/>
<comment type="catalytic activity">
    <reaction evidence="5">
        <text>GMP + ATP = GDP + ADP</text>
        <dbReference type="Rhea" id="RHEA:20780"/>
        <dbReference type="ChEBI" id="CHEBI:30616"/>
        <dbReference type="ChEBI" id="CHEBI:58115"/>
        <dbReference type="ChEBI" id="CHEBI:58189"/>
        <dbReference type="ChEBI" id="CHEBI:456216"/>
        <dbReference type="EC" id="2.7.4.8"/>
    </reaction>
</comment>
<dbReference type="Gene3D" id="3.40.50.300">
    <property type="entry name" value="P-loop containing nucleotide triphosphate hydrolases"/>
    <property type="match status" value="1"/>
</dbReference>
<comment type="function">
    <text evidence="1">Essential for recycling GMP and indirectly, cGMP.</text>
</comment>
<dbReference type="PANTHER" id="PTHR23117:SF13">
    <property type="entry name" value="GUANYLATE KINASE"/>
    <property type="match status" value="1"/>
</dbReference>
<keyword evidence="8" id="KW-1185">Reference proteome</keyword>
<dbReference type="STRING" id="319652.IV80_GL000816"/>
<dbReference type="SMART" id="SM00072">
    <property type="entry name" value="GuKc"/>
    <property type="match status" value="1"/>
</dbReference>
<feature type="domain" description="Guanylate kinase-like" evidence="6">
    <location>
        <begin position="48"/>
        <end position="233"/>
    </location>
</feature>
<name>A0A0R2IQ43_9LACO</name>
<comment type="caution">
    <text evidence="7">The sequence shown here is derived from an EMBL/GenBank/DDBJ whole genome shotgun (WGS) entry which is preliminary data.</text>
</comment>
<sequence length="235" mass="27451">MWITLLIFLVEKISEIEEIAYIQLYFFILQHVTIKDKQYYYGVEKMGNKIIVITGATGTGKTTVSDYLKTYYHVPQVITHTTRPARKGEVDGKDYYFETDRSFFDNHYLENVVYSGYHYGSSYEGLERGWQRCRLVSIVLDTKGAITYQQKLGDQVVILYLTVSDQDGLINRLKKRGDTNEMVRQRIASEEYQRDLKLPEALRAKAHVILNDDWQLTRNQIDNLMHKLTESVANQ</sequence>
<dbReference type="InterPro" id="IPR008145">
    <property type="entry name" value="GK/Ca_channel_bsu"/>
</dbReference>
<keyword evidence="3" id="KW-0808">Transferase</keyword>
<dbReference type="EMBL" id="JQBR01000002">
    <property type="protein sequence ID" value="KRN67280.1"/>
    <property type="molecule type" value="Genomic_DNA"/>
</dbReference>
<dbReference type="AlphaFoldDB" id="A0A0R2IQ43"/>
<keyword evidence="4 7" id="KW-0418">Kinase</keyword>